<evidence type="ECO:0000256" key="7">
    <source>
        <dbReference type="ARBA" id="ARBA00034125"/>
    </source>
</evidence>
<evidence type="ECO:0000256" key="5">
    <source>
        <dbReference type="ARBA" id="ARBA00022989"/>
    </source>
</evidence>
<organism evidence="10 11">
    <name type="scientific">Anaerococcus nagyae</name>
    <dbReference type="NCBI Taxonomy" id="1755241"/>
    <lineage>
        <taxon>Bacteria</taxon>
        <taxon>Bacillati</taxon>
        <taxon>Bacillota</taxon>
        <taxon>Tissierellia</taxon>
        <taxon>Tissierellales</taxon>
        <taxon>Peptoniphilaceae</taxon>
        <taxon>Anaerococcus</taxon>
    </lineage>
</organism>
<evidence type="ECO:0000256" key="6">
    <source>
        <dbReference type="ARBA" id="ARBA00023136"/>
    </source>
</evidence>
<evidence type="ECO:0000259" key="9">
    <source>
        <dbReference type="Pfam" id="PF12821"/>
    </source>
</evidence>
<feature type="domain" description="Threonine/Serine exporter ThrE" evidence="9">
    <location>
        <begin position="7"/>
        <end position="133"/>
    </location>
</feature>
<dbReference type="GO" id="GO:0015744">
    <property type="term" value="P:succinate transport"/>
    <property type="evidence" value="ECO:0007669"/>
    <property type="project" value="TreeGrafter"/>
</dbReference>
<evidence type="ECO:0000256" key="3">
    <source>
        <dbReference type="ARBA" id="ARBA00022519"/>
    </source>
</evidence>
<comment type="caution">
    <text evidence="10">The sequence shown here is derived from an EMBL/GenBank/DDBJ whole genome shotgun (WGS) entry which is preliminary data.</text>
</comment>
<sequence>MKYLLEFVVSVLSSIGFGLVFSIPKKTLLVSGINGGICWIIYKFILNNLGNIYLANFISSMIIAILSEILARKLRFPASVFIFPGIINLCPGEAIYNTMKFFINNETVNAITSFYKAVAIAGSIAFGVLLASSFSKSLKSYRTRSTKRTNYLRRRKKHD</sequence>
<evidence type="ECO:0000313" key="10">
    <source>
        <dbReference type="EMBL" id="RGB75148.1"/>
    </source>
</evidence>
<dbReference type="AlphaFoldDB" id="A0A3E2TGD4"/>
<evidence type="ECO:0000313" key="11">
    <source>
        <dbReference type="Proteomes" id="UP000261011"/>
    </source>
</evidence>
<keyword evidence="11" id="KW-1185">Reference proteome</keyword>
<dbReference type="InterPro" id="IPR024528">
    <property type="entry name" value="ThrE_2"/>
</dbReference>
<feature type="transmembrane region" description="Helical" evidence="8">
    <location>
        <begin position="6"/>
        <end position="23"/>
    </location>
</feature>
<keyword evidence="5 8" id="KW-1133">Transmembrane helix</keyword>
<dbReference type="RefSeq" id="WP_117522124.1">
    <property type="nucleotide sequence ID" value="NZ_AP031484.1"/>
</dbReference>
<reference evidence="10 11" key="1">
    <citation type="submission" date="2018-08" db="EMBL/GenBank/DDBJ databases">
        <title>A genome reference for cultivated species of the human gut microbiota.</title>
        <authorList>
            <person name="Zou Y."/>
            <person name="Xue W."/>
            <person name="Luo G."/>
        </authorList>
    </citation>
    <scope>NUCLEOTIDE SEQUENCE [LARGE SCALE GENOMIC DNA]</scope>
    <source>
        <strain evidence="10 11">OF01-3</strain>
    </source>
</reference>
<dbReference type="PANTHER" id="PTHR34390:SF1">
    <property type="entry name" value="SUCCINATE TRANSPORTER SUBUNIT YJJB-RELATED"/>
    <property type="match status" value="1"/>
</dbReference>
<gene>
    <name evidence="10" type="ORF">DXA39_07340</name>
</gene>
<evidence type="ECO:0000256" key="8">
    <source>
        <dbReference type="SAM" id="Phobius"/>
    </source>
</evidence>
<comment type="subcellular location">
    <subcellularLocation>
        <location evidence="1">Cell membrane</location>
        <topology evidence="1">Multi-pass membrane protein</topology>
    </subcellularLocation>
</comment>
<feature type="transmembrane region" description="Helical" evidence="8">
    <location>
        <begin position="52"/>
        <end position="71"/>
    </location>
</feature>
<accession>A0A3E2TGD4</accession>
<dbReference type="InterPro" id="IPR050539">
    <property type="entry name" value="ThrE_Dicarb/AminoAcid_Exp"/>
</dbReference>
<dbReference type="PANTHER" id="PTHR34390">
    <property type="entry name" value="UPF0442 PROTEIN YJJB-RELATED"/>
    <property type="match status" value="1"/>
</dbReference>
<name>A0A3E2TGD4_9FIRM</name>
<dbReference type="GO" id="GO:0005886">
    <property type="term" value="C:plasma membrane"/>
    <property type="evidence" value="ECO:0007669"/>
    <property type="project" value="UniProtKB-SubCell"/>
</dbReference>
<keyword evidence="2" id="KW-1003">Cell membrane</keyword>
<dbReference type="EMBL" id="QVEU01000007">
    <property type="protein sequence ID" value="RGB75148.1"/>
    <property type="molecule type" value="Genomic_DNA"/>
</dbReference>
<keyword evidence="6 8" id="KW-0472">Membrane</keyword>
<dbReference type="OrthoDB" id="9810047at2"/>
<dbReference type="Pfam" id="PF12821">
    <property type="entry name" value="ThrE_2"/>
    <property type="match status" value="1"/>
</dbReference>
<dbReference type="Proteomes" id="UP000261011">
    <property type="component" value="Unassembled WGS sequence"/>
</dbReference>
<evidence type="ECO:0000256" key="4">
    <source>
        <dbReference type="ARBA" id="ARBA00022692"/>
    </source>
</evidence>
<feature type="transmembrane region" description="Helical" evidence="8">
    <location>
        <begin position="117"/>
        <end position="138"/>
    </location>
</feature>
<protein>
    <submittedName>
        <fullName evidence="10">Threonine/serine exporter</fullName>
    </submittedName>
</protein>
<keyword evidence="4 8" id="KW-0812">Transmembrane</keyword>
<keyword evidence="3" id="KW-0997">Cell inner membrane</keyword>
<comment type="similarity">
    <text evidence="7">Belongs to the ThrE exporter (TC 2.A.79) family.</text>
</comment>
<evidence type="ECO:0000256" key="1">
    <source>
        <dbReference type="ARBA" id="ARBA00004651"/>
    </source>
</evidence>
<proteinExistence type="inferred from homology"/>
<evidence type="ECO:0000256" key="2">
    <source>
        <dbReference type="ARBA" id="ARBA00022475"/>
    </source>
</evidence>
<feature type="transmembrane region" description="Helical" evidence="8">
    <location>
        <begin position="78"/>
        <end position="97"/>
    </location>
</feature>